<reference evidence="1 2" key="1">
    <citation type="submission" date="2019-02" db="EMBL/GenBank/DDBJ databases">
        <title>Deep-cultivation of Planctomycetes and their phenomic and genomic characterization uncovers novel biology.</title>
        <authorList>
            <person name="Wiegand S."/>
            <person name="Jogler M."/>
            <person name="Boedeker C."/>
            <person name="Pinto D."/>
            <person name="Vollmers J."/>
            <person name="Rivas-Marin E."/>
            <person name="Kohn T."/>
            <person name="Peeters S.H."/>
            <person name="Heuer A."/>
            <person name="Rast P."/>
            <person name="Oberbeckmann S."/>
            <person name="Bunk B."/>
            <person name="Jeske O."/>
            <person name="Meyerdierks A."/>
            <person name="Storesund J.E."/>
            <person name="Kallscheuer N."/>
            <person name="Luecker S."/>
            <person name="Lage O.M."/>
            <person name="Pohl T."/>
            <person name="Merkel B.J."/>
            <person name="Hornburger P."/>
            <person name="Mueller R.-W."/>
            <person name="Bruemmer F."/>
            <person name="Labrenz M."/>
            <person name="Spormann A.M."/>
            <person name="Op Den Camp H."/>
            <person name="Overmann J."/>
            <person name="Amann R."/>
            <person name="Jetten M.S.M."/>
            <person name="Mascher T."/>
            <person name="Medema M.H."/>
            <person name="Devos D.P."/>
            <person name="Kaster A.-K."/>
            <person name="Ovreas L."/>
            <person name="Rohde M."/>
            <person name="Galperin M.Y."/>
            <person name="Jogler C."/>
        </authorList>
    </citation>
    <scope>NUCLEOTIDE SEQUENCE [LARGE SCALE GENOMIC DNA]</scope>
    <source>
        <strain evidence="1 2">Pla52n</strain>
    </source>
</reference>
<name>A0A5C6B3A4_9BACT</name>
<keyword evidence="2" id="KW-1185">Reference proteome</keyword>
<gene>
    <name evidence="1" type="ORF">Pla52n_21010</name>
</gene>
<evidence type="ECO:0000313" key="1">
    <source>
        <dbReference type="EMBL" id="TWU06380.1"/>
    </source>
</evidence>
<sequence>MGHPLKISFQVVLIAIVLVVLPPTPWQLSAADEPDPILKPLLDVGKPVSLTDLETDPVPVEQNAAEVLETLADAIKLFDNRLARASQDAESDEEFDAALVLTSRLLSERYPDLVPALRGAAKRKIYRAGHDSSLPPQEWMASVMNELGPIRTVARILNGHAKMSLADQDTDAAALDAIALMQWSEHVAKQPCLISFLVSTVLLDNAMELAADCLYQEKLSDSVRGQLIEAVKNNSFRKSFAGSVDSERAFGISSINALRAQGVPMPGELAAYLKLISDFDQIAGRPFGFAKEPPETESLFARSVWPALTGGLAALRRSQAKSNAVLILAAWQDAGANHDTQIDALPVANSIKLDPFDGSTMKLLWDEKGVSIYSVGENLIDDQGSLMERVDIGISP</sequence>
<accession>A0A5C6B3A4</accession>
<proteinExistence type="predicted"/>
<dbReference type="Proteomes" id="UP000320176">
    <property type="component" value="Unassembled WGS sequence"/>
</dbReference>
<protein>
    <submittedName>
        <fullName evidence="1">Uncharacterized protein</fullName>
    </submittedName>
</protein>
<comment type="caution">
    <text evidence="1">The sequence shown here is derived from an EMBL/GenBank/DDBJ whole genome shotgun (WGS) entry which is preliminary data.</text>
</comment>
<evidence type="ECO:0000313" key="2">
    <source>
        <dbReference type="Proteomes" id="UP000320176"/>
    </source>
</evidence>
<dbReference type="EMBL" id="SJPN01000002">
    <property type="protein sequence ID" value="TWU06380.1"/>
    <property type="molecule type" value="Genomic_DNA"/>
</dbReference>
<dbReference type="AlphaFoldDB" id="A0A5C6B3A4"/>
<organism evidence="1 2">
    <name type="scientific">Stieleria varia</name>
    <dbReference type="NCBI Taxonomy" id="2528005"/>
    <lineage>
        <taxon>Bacteria</taxon>
        <taxon>Pseudomonadati</taxon>
        <taxon>Planctomycetota</taxon>
        <taxon>Planctomycetia</taxon>
        <taxon>Pirellulales</taxon>
        <taxon>Pirellulaceae</taxon>
        <taxon>Stieleria</taxon>
    </lineage>
</organism>